<reference evidence="2 3" key="1">
    <citation type="submission" date="2014-04" db="EMBL/GenBank/DDBJ databases">
        <authorList>
            <consortium name="DOE Joint Genome Institute"/>
            <person name="Kuo A."/>
            <person name="Kohler A."/>
            <person name="Costa M.D."/>
            <person name="Nagy L.G."/>
            <person name="Floudas D."/>
            <person name="Copeland A."/>
            <person name="Barry K.W."/>
            <person name="Cichocki N."/>
            <person name="Veneault-Fourrey C."/>
            <person name="LaButti K."/>
            <person name="Lindquist E.A."/>
            <person name="Lipzen A."/>
            <person name="Lundell T."/>
            <person name="Morin E."/>
            <person name="Murat C."/>
            <person name="Sun H."/>
            <person name="Tunlid A."/>
            <person name="Henrissat B."/>
            <person name="Grigoriev I.V."/>
            <person name="Hibbett D.S."/>
            <person name="Martin F."/>
            <person name="Nordberg H.P."/>
            <person name="Cantor M.N."/>
            <person name="Hua S.X."/>
        </authorList>
    </citation>
    <scope>NUCLEOTIDE SEQUENCE [LARGE SCALE GENOMIC DNA]</scope>
    <source>
        <strain evidence="2 3">441</strain>
    </source>
</reference>
<feature type="non-terminal residue" evidence="2">
    <location>
        <position position="217"/>
    </location>
</feature>
<dbReference type="OrthoDB" id="2675751at2759"/>
<organism evidence="2 3">
    <name type="scientific">Pisolithus microcarpus 441</name>
    <dbReference type="NCBI Taxonomy" id="765257"/>
    <lineage>
        <taxon>Eukaryota</taxon>
        <taxon>Fungi</taxon>
        <taxon>Dikarya</taxon>
        <taxon>Basidiomycota</taxon>
        <taxon>Agaricomycotina</taxon>
        <taxon>Agaricomycetes</taxon>
        <taxon>Agaricomycetidae</taxon>
        <taxon>Boletales</taxon>
        <taxon>Sclerodermatineae</taxon>
        <taxon>Pisolithaceae</taxon>
        <taxon>Pisolithus</taxon>
    </lineage>
</organism>
<name>A0A0C9YSP5_9AGAM</name>
<keyword evidence="3" id="KW-1185">Reference proteome</keyword>
<evidence type="ECO:0000313" key="2">
    <source>
        <dbReference type="EMBL" id="KIK19736.1"/>
    </source>
</evidence>
<dbReference type="Proteomes" id="UP000054018">
    <property type="component" value="Unassembled WGS sequence"/>
</dbReference>
<reference evidence="3" key="2">
    <citation type="submission" date="2015-01" db="EMBL/GenBank/DDBJ databases">
        <title>Evolutionary Origins and Diversification of the Mycorrhizal Mutualists.</title>
        <authorList>
            <consortium name="DOE Joint Genome Institute"/>
            <consortium name="Mycorrhizal Genomics Consortium"/>
            <person name="Kohler A."/>
            <person name="Kuo A."/>
            <person name="Nagy L.G."/>
            <person name="Floudas D."/>
            <person name="Copeland A."/>
            <person name="Barry K.W."/>
            <person name="Cichocki N."/>
            <person name="Veneault-Fourrey C."/>
            <person name="LaButti K."/>
            <person name="Lindquist E.A."/>
            <person name="Lipzen A."/>
            <person name="Lundell T."/>
            <person name="Morin E."/>
            <person name="Murat C."/>
            <person name="Riley R."/>
            <person name="Ohm R."/>
            <person name="Sun H."/>
            <person name="Tunlid A."/>
            <person name="Henrissat B."/>
            <person name="Grigoriev I.V."/>
            <person name="Hibbett D.S."/>
            <person name="Martin F."/>
        </authorList>
    </citation>
    <scope>NUCLEOTIDE SEQUENCE [LARGE SCALE GENOMIC DNA]</scope>
    <source>
        <strain evidence="3">441</strain>
    </source>
</reference>
<feature type="compositionally biased region" description="Polar residues" evidence="1">
    <location>
        <begin position="36"/>
        <end position="54"/>
    </location>
</feature>
<dbReference type="EMBL" id="KN833779">
    <property type="protein sequence ID" value="KIK19736.1"/>
    <property type="molecule type" value="Genomic_DNA"/>
</dbReference>
<gene>
    <name evidence="2" type="ORF">PISMIDRAFT_84986</name>
</gene>
<protein>
    <submittedName>
        <fullName evidence="2">Uncharacterized protein</fullName>
    </submittedName>
</protein>
<feature type="region of interest" description="Disordered" evidence="1">
    <location>
        <begin position="22"/>
        <end position="64"/>
    </location>
</feature>
<evidence type="ECO:0000313" key="3">
    <source>
        <dbReference type="Proteomes" id="UP000054018"/>
    </source>
</evidence>
<proteinExistence type="predicted"/>
<accession>A0A0C9YSP5</accession>
<evidence type="ECO:0000256" key="1">
    <source>
        <dbReference type="SAM" id="MobiDB-lite"/>
    </source>
</evidence>
<dbReference type="HOGENOM" id="CLU_018737_1_0_1"/>
<feature type="non-terminal residue" evidence="2">
    <location>
        <position position="1"/>
    </location>
</feature>
<dbReference type="AlphaFoldDB" id="A0A0C9YSP5"/>
<sequence>SINPPRIVAVSHVPDVAVPSAWHTDHRPMLPPRLTPSGSGPQTASASGSAQANEPTMLPPRIGYTSQHSRYTQEYDRWARWTYASPPAETISLKILAHYEGGPKRGCSQSTVFGNICEGKKDINALITAHNLVPIALDTIIPKVKRFCPTFAWCFEEFTVHDTEWVDLAEHHSPVPFFYSQCLQPACKNPKAMTFKPKQFTLYVVVPAVQWLDYEAF</sequence>